<dbReference type="RefSeq" id="WP_204117762.1">
    <property type="nucleotide sequence ID" value="NZ_BOLV01000001.1"/>
</dbReference>
<evidence type="ECO:0000313" key="2">
    <source>
        <dbReference type="EMBL" id="MFD1398386.1"/>
    </source>
</evidence>
<reference evidence="3" key="1">
    <citation type="journal article" date="2019" name="Int. J. Syst. Evol. Microbiol.">
        <title>The Global Catalogue of Microorganisms (GCM) 10K type strain sequencing project: providing services to taxonomists for standard genome sequencing and annotation.</title>
        <authorList>
            <consortium name="The Broad Institute Genomics Platform"/>
            <consortium name="The Broad Institute Genome Sequencing Center for Infectious Disease"/>
            <person name="Wu L."/>
            <person name="Ma J."/>
        </authorList>
    </citation>
    <scope>NUCLEOTIDE SEQUENCE [LARGE SCALE GENOMIC DNA]</scope>
    <source>
        <strain evidence="3">CCM 9110</strain>
    </source>
</reference>
<name>A0ABW4BEK8_9LACO</name>
<keyword evidence="3" id="KW-1185">Reference proteome</keyword>
<dbReference type="Proteomes" id="UP001597199">
    <property type="component" value="Unassembled WGS sequence"/>
</dbReference>
<comment type="caution">
    <text evidence="2">The sequence shown here is derived from an EMBL/GenBank/DDBJ whole genome shotgun (WGS) entry which is preliminary data.</text>
</comment>
<sequence length="473" mass="50777">MKLNKVKTWWVAGGSFLVVILIIIGVFWFRGHQRQADADAQVTKALKQGQQLDTKITKHWAQKNVYVTASTTNQAVTALNKNATKLTQTVATYRDKAPQAVAKKITSFDATATKRQQALKRLTRATKATVAVNALTKPQALKGKKVNDEAVIKASATAAKIKKATKLVKASNKTLKQTLTSILATCTAQLKEREALVAATAKVATDGKLKVGVGLEALTAYQAFIKGMTYPKLAAGQAELTAAVAKAIAATNIKGISLTELQRRIFYIYSDGKAADAAYIETNDGLSAFKGDHYQASVWGIYLSGYGLSTRELADFDVAANGDYTMKHGFDTIKQGNVLKDVSAAQLKTVRADVTKGIEPKKRALTAIFPSDKAFYDWALTQVTAPDAAPDELKSNVSAEFSSVDSDDLVTVDAQYDVSFNYSNGPDGDPSIGHFGRIILAKDGTVYSGLPGGVLGQDTSLTMAVMQKQYGDQ</sequence>
<proteinExistence type="predicted"/>
<protein>
    <recommendedName>
        <fullName evidence="4">Lipoprotein</fullName>
    </recommendedName>
</protein>
<evidence type="ECO:0000256" key="1">
    <source>
        <dbReference type="SAM" id="Phobius"/>
    </source>
</evidence>
<keyword evidence="1" id="KW-0812">Transmembrane</keyword>
<organism evidence="2 3">
    <name type="scientific">Lacticaseibacillus suilingensis</name>
    <dbReference type="NCBI Taxonomy" id="2799577"/>
    <lineage>
        <taxon>Bacteria</taxon>
        <taxon>Bacillati</taxon>
        <taxon>Bacillota</taxon>
        <taxon>Bacilli</taxon>
        <taxon>Lactobacillales</taxon>
        <taxon>Lactobacillaceae</taxon>
        <taxon>Lacticaseibacillus</taxon>
    </lineage>
</organism>
<evidence type="ECO:0008006" key="4">
    <source>
        <dbReference type="Google" id="ProtNLM"/>
    </source>
</evidence>
<evidence type="ECO:0000313" key="3">
    <source>
        <dbReference type="Proteomes" id="UP001597199"/>
    </source>
</evidence>
<dbReference type="EMBL" id="JBHTOA010000016">
    <property type="protein sequence ID" value="MFD1398386.1"/>
    <property type="molecule type" value="Genomic_DNA"/>
</dbReference>
<keyword evidence="1" id="KW-1133">Transmembrane helix</keyword>
<gene>
    <name evidence="2" type="ORF">ACFQ41_03575</name>
</gene>
<feature type="transmembrane region" description="Helical" evidence="1">
    <location>
        <begin position="9"/>
        <end position="29"/>
    </location>
</feature>
<keyword evidence="1" id="KW-0472">Membrane</keyword>
<accession>A0ABW4BEK8</accession>